<evidence type="ECO:0000313" key="1">
    <source>
        <dbReference type="Proteomes" id="UP000887540"/>
    </source>
</evidence>
<reference evidence="2" key="1">
    <citation type="submission" date="2022-11" db="UniProtKB">
        <authorList>
            <consortium name="WormBaseParasite"/>
        </authorList>
    </citation>
    <scope>IDENTIFICATION</scope>
</reference>
<name>A0A914E8N6_9BILA</name>
<dbReference type="PRINTS" id="PR00413">
    <property type="entry name" value="HADHALOGNASE"/>
</dbReference>
<dbReference type="InterPro" id="IPR036412">
    <property type="entry name" value="HAD-like_sf"/>
</dbReference>
<dbReference type="InterPro" id="IPR052898">
    <property type="entry name" value="ACAD10-like"/>
</dbReference>
<dbReference type="PANTHER" id="PTHR47829:SF1">
    <property type="entry name" value="HAD FAMILY PHOSPHATASE"/>
    <property type="match status" value="1"/>
</dbReference>
<dbReference type="AlphaFoldDB" id="A0A914E8N6"/>
<dbReference type="Gene3D" id="3.40.50.1000">
    <property type="entry name" value="HAD superfamily/HAD-like"/>
    <property type="match status" value="1"/>
</dbReference>
<dbReference type="Proteomes" id="UP000887540">
    <property type="component" value="Unplaced"/>
</dbReference>
<dbReference type="Pfam" id="PF00702">
    <property type="entry name" value="Hydrolase"/>
    <property type="match status" value="1"/>
</dbReference>
<dbReference type="PANTHER" id="PTHR47829">
    <property type="entry name" value="HYDROLASE, PUTATIVE (AFU_ORTHOLOGUE AFUA_1G12880)-RELATED"/>
    <property type="match status" value="1"/>
</dbReference>
<organism evidence="1 2">
    <name type="scientific">Acrobeloides nanus</name>
    <dbReference type="NCBI Taxonomy" id="290746"/>
    <lineage>
        <taxon>Eukaryota</taxon>
        <taxon>Metazoa</taxon>
        <taxon>Ecdysozoa</taxon>
        <taxon>Nematoda</taxon>
        <taxon>Chromadorea</taxon>
        <taxon>Rhabditida</taxon>
        <taxon>Tylenchina</taxon>
        <taxon>Cephalobomorpha</taxon>
        <taxon>Cephaloboidea</taxon>
        <taxon>Cephalobidae</taxon>
        <taxon>Acrobeloides</taxon>
    </lineage>
</organism>
<dbReference type="InterPro" id="IPR006439">
    <property type="entry name" value="HAD-SF_hydro_IA"/>
</dbReference>
<proteinExistence type="predicted"/>
<dbReference type="SUPFAM" id="SSF56784">
    <property type="entry name" value="HAD-like"/>
    <property type="match status" value="1"/>
</dbReference>
<dbReference type="InterPro" id="IPR023214">
    <property type="entry name" value="HAD_sf"/>
</dbReference>
<dbReference type="WBParaSite" id="ACRNAN_scaffold61.g12967.t1">
    <property type="protein sequence ID" value="ACRNAN_scaffold61.g12967.t1"/>
    <property type="gene ID" value="ACRNAN_scaffold61.g12967"/>
</dbReference>
<protein>
    <submittedName>
        <fullName evidence="2">Epoxide hydrolase</fullName>
    </submittedName>
</protein>
<keyword evidence="1" id="KW-1185">Reference proteome</keyword>
<sequence>MRPGSPAMTMNPLWIPVLQNLRAKGIKVGVLTNNFWIDRAKTRDTNPLDKKYFDEIFESCRLGMRKPDPKIFHFVLEKLKV</sequence>
<evidence type="ECO:0000313" key="2">
    <source>
        <dbReference type="WBParaSite" id="ACRNAN_scaffold61.g12967.t1"/>
    </source>
</evidence>
<accession>A0A914E8N6</accession>